<dbReference type="PANTHER" id="PTHR43420">
    <property type="entry name" value="ACETYLTRANSFERASE"/>
    <property type="match status" value="1"/>
</dbReference>
<dbReference type="CDD" id="cd04301">
    <property type="entry name" value="NAT_SF"/>
    <property type="match status" value="1"/>
</dbReference>
<evidence type="ECO:0000256" key="2">
    <source>
        <dbReference type="ARBA" id="ARBA00023315"/>
    </source>
</evidence>
<evidence type="ECO:0000259" key="3">
    <source>
        <dbReference type="PROSITE" id="PS51186"/>
    </source>
</evidence>
<dbReference type="EMBL" id="JAKRVX010000002">
    <property type="protein sequence ID" value="MCL9816696.1"/>
    <property type="molecule type" value="Genomic_DNA"/>
</dbReference>
<dbReference type="InterPro" id="IPR050680">
    <property type="entry name" value="YpeA/RimI_acetyltransf"/>
</dbReference>
<dbReference type="GO" id="GO:0016747">
    <property type="term" value="F:acyltransferase activity, transferring groups other than amino-acyl groups"/>
    <property type="evidence" value="ECO:0007669"/>
    <property type="project" value="InterPro"/>
</dbReference>
<feature type="domain" description="N-acetyltransferase" evidence="3">
    <location>
        <begin position="1"/>
        <end position="163"/>
    </location>
</feature>
<dbReference type="Gene3D" id="3.40.630.30">
    <property type="match status" value="1"/>
</dbReference>
<reference evidence="4" key="1">
    <citation type="journal article" date="2022" name="Syst. Appl. Microbiol.">
        <title>Natronocalculus amylovorans gen. nov., sp. nov., and Natranaeroarchaeum aerophilus sp. nov., dominant culturable amylolytic natronoarchaea from hypersaline soda lakes in southwestern Siberia.</title>
        <authorList>
            <person name="Sorokin D.Y."/>
            <person name="Elcheninov A.G."/>
            <person name="Khizhniak T.V."/>
            <person name="Koenen M."/>
            <person name="Bale N.J."/>
            <person name="Damste J.S.S."/>
            <person name="Kublanov I.V."/>
        </authorList>
    </citation>
    <scope>NUCLEOTIDE SEQUENCE</scope>
    <source>
        <strain evidence="4">AArc-St2</strain>
    </source>
</reference>
<comment type="caution">
    <text evidence="4">The sequence shown here is derived from an EMBL/GenBank/DDBJ whole genome shotgun (WGS) entry which is preliminary data.</text>
</comment>
<dbReference type="Pfam" id="PF00583">
    <property type="entry name" value="Acetyltransf_1"/>
    <property type="match status" value="1"/>
</dbReference>
<dbReference type="InterPro" id="IPR000182">
    <property type="entry name" value="GNAT_dom"/>
</dbReference>
<reference evidence="4" key="2">
    <citation type="submission" date="2022-02" db="EMBL/GenBank/DDBJ databases">
        <authorList>
            <person name="Elcheninov A.G."/>
            <person name="Sorokin D.Y."/>
            <person name="Kublanov I.V."/>
        </authorList>
    </citation>
    <scope>NUCLEOTIDE SEQUENCE</scope>
    <source>
        <strain evidence="4">AArc-St2</strain>
    </source>
</reference>
<dbReference type="RefSeq" id="WP_174652164.1">
    <property type="nucleotide sequence ID" value="NZ_JAKRVX010000002.1"/>
</dbReference>
<dbReference type="Proteomes" id="UP001203207">
    <property type="component" value="Unassembled WGS sequence"/>
</dbReference>
<gene>
    <name evidence="4" type="ORF">AArcSt2_07035</name>
</gene>
<evidence type="ECO:0000313" key="5">
    <source>
        <dbReference type="Proteomes" id="UP001203207"/>
    </source>
</evidence>
<sequence>MDTRPYDAKTDTEALWALKEQFERGLGENTGGDDKQAVYDQKLTAAYRERYLGWVDRCISEDPRSVTLAISSVDDVVGYVFVLPESLSFIWDAAILNELYLHPAVRGSGAADLLLDAAIETARAQSLPLDRIVLDVDRKNDRAQAFYKKHGFEHWGEMVARSL</sequence>
<evidence type="ECO:0000313" key="4">
    <source>
        <dbReference type="EMBL" id="MCL9816696.1"/>
    </source>
</evidence>
<proteinExistence type="predicted"/>
<dbReference type="PROSITE" id="PS51186">
    <property type="entry name" value="GNAT"/>
    <property type="match status" value="1"/>
</dbReference>
<keyword evidence="5" id="KW-1185">Reference proteome</keyword>
<dbReference type="AlphaFoldDB" id="A0AAE3FWX1"/>
<dbReference type="SUPFAM" id="SSF55729">
    <property type="entry name" value="Acyl-CoA N-acyltransferases (Nat)"/>
    <property type="match status" value="1"/>
</dbReference>
<accession>A0AAE3FWX1</accession>
<name>A0AAE3FWX1_9EURY</name>
<protein>
    <submittedName>
        <fullName evidence="4">GNAT family N-acetyltransferase</fullName>
    </submittedName>
</protein>
<dbReference type="InterPro" id="IPR016181">
    <property type="entry name" value="Acyl_CoA_acyltransferase"/>
</dbReference>
<organism evidence="4 5">
    <name type="scientific">Natronocalculus amylovorans</name>
    <dbReference type="NCBI Taxonomy" id="2917812"/>
    <lineage>
        <taxon>Archaea</taxon>
        <taxon>Methanobacteriati</taxon>
        <taxon>Methanobacteriota</taxon>
        <taxon>Stenosarchaea group</taxon>
        <taxon>Halobacteria</taxon>
        <taxon>Halobacteriales</taxon>
        <taxon>Haloferacaceae</taxon>
        <taxon>Natronocalculus</taxon>
    </lineage>
</organism>
<dbReference type="PANTHER" id="PTHR43420:SF12">
    <property type="entry name" value="N-ACETYLTRANSFERASE DOMAIN-CONTAINING PROTEIN"/>
    <property type="match status" value="1"/>
</dbReference>
<evidence type="ECO:0000256" key="1">
    <source>
        <dbReference type="ARBA" id="ARBA00022679"/>
    </source>
</evidence>
<keyword evidence="2" id="KW-0012">Acyltransferase</keyword>
<keyword evidence="1" id="KW-0808">Transferase</keyword>